<dbReference type="OrthoDB" id="5096677at2759"/>
<sequence>MDEARKEPENEGRLRFLLSLPSDPSLFDFFSPQPPNCSLEASVHMADVYYALNGGGLTGSPPDPAITEPPEPYNTDILKRQNVGTYDVCGYYSIPGQCNASGCVTAISTDSDGDEHTLYPFCTTNNMEVTLYKDLKGVSASIETSIESTSEPTSSDGELTAKTGTTEESNTQETTSSAKSSSSSAPDSSSNSSAPVGATVGGVLGGLALLALIGFGLWFIRPKKCQAGNGSHMVTTTDQPPAVPYYEQQPVIHAQGKVNYQPLASGMSPEPKAYSPSNMRHPAVSELQYFDHDSTNSAGYR</sequence>
<dbReference type="EMBL" id="JAADJF010000375">
    <property type="protein sequence ID" value="KAF4420142.1"/>
    <property type="molecule type" value="Genomic_DNA"/>
</dbReference>
<gene>
    <name evidence="7" type="ORF">FACUT_11307</name>
</gene>
<feature type="compositionally biased region" description="Low complexity" evidence="5">
    <location>
        <begin position="143"/>
        <end position="155"/>
    </location>
</feature>
<keyword evidence="2 6" id="KW-0812">Transmembrane</keyword>
<feature type="region of interest" description="Disordered" evidence="5">
    <location>
        <begin position="143"/>
        <end position="194"/>
    </location>
</feature>
<keyword evidence="8" id="KW-1185">Reference proteome</keyword>
<evidence type="ECO:0000256" key="5">
    <source>
        <dbReference type="SAM" id="MobiDB-lite"/>
    </source>
</evidence>
<dbReference type="AlphaFoldDB" id="A0A8H4JG54"/>
<accession>A0A8H4JG54</accession>
<reference evidence="7 8" key="1">
    <citation type="submission" date="2020-01" db="EMBL/GenBank/DDBJ databases">
        <title>Identification and distribution of gene clusters putatively required for synthesis of sphingolipid metabolism inhibitors in phylogenetically diverse species of the filamentous fungus Fusarium.</title>
        <authorList>
            <person name="Kim H.-S."/>
            <person name="Busman M."/>
            <person name="Brown D.W."/>
            <person name="Divon H."/>
            <person name="Uhlig S."/>
            <person name="Proctor R.H."/>
        </authorList>
    </citation>
    <scope>NUCLEOTIDE SEQUENCE [LARGE SCALE GENOMIC DNA]</scope>
    <source>
        <strain evidence="7 8">NRRL 13308</strain>
    </source>
</reference>
<dbReference type="Proteomes" id="UP000536711">
    <property type="component" value="Unassembled WGS sequence"/>
</dbReference>
<comment type="caution">
    <text evidence="7">The sequence shown here is derived from an EMBL/GenBank/DDBJ whole genome shotgun (WGS) entry which is preliminary data.</text>
</comment>
<comment type="subcellular location">
    <subcellularLocation>
        <location evidence="1">Membrane</location>
        <topology evidence="1">Single-pass membrane protein</topology>
    </subcellularLocation>
</comment>
<evidence type="ECO:0000313" key="7">
    <source>
        <dbReference type="EMBL" id="KAF4420142.1"/>
    </source>
</evidence>
<keyword evidence="4 6" id="KW-0472">Membrane</keyword>
<proteinExistence type="predicted"/>
<evidence type="ECO:0000256" key="1">
    <source>
        <dbReference type="ARBA" id="ARBA00004167"/>
    </source>
</evidence>
<name>A0A8H4JG54_9HYPO</name>
<evidence type="ECO:0000256" key="6">
    <source>
        <dbReference type="SAM" id="Phobius"/>
    </source>
</evidence>
<dbReference type="GO" id="GO:0016020">
    <property type="term" value="C:membrane"/>
    <property type="evidence" value="ECO:0007669"/>
    <property type="project" value="UniProtKB-SubCell"/>
</dbReference>
<organism evidence="7 8">
    <name type="scientific">Fusarium acutatum</name>
    <dbReference type="NCBI Taxonomy" id="78861"/>
    <lineage>
        <taxon>Eukaryota</taxon>
        <taxon>Fungi</taxon>
        <taxon>Dikarya</taxon>
        <taxon>Ascomycota</taxon>
        <taxon>Pezizomycotina</taxon>
        <taxon>Sordariomycetes</taxon>
        <taxon>Hypocreomycetidae</taxon>
        <taxon>Hypocreales</taxon>
        <taxon>Nectriaceae</taxon>
        <taxon>Fusarium</taxon>
        <taxon>Fusarium fujikuroi species complex</taxon>
    </lineage>
</organism>
<evidence type="ECO:0000256" key="4">
    <source>
        <dbReference type="ARBA" id="ARBA00023136"/>
    </source>
</evidence>
<dbReference type="PANTHER" id="PTHR15549">
    <property type="entry name" value="PAIRED IMMUNOGLOBULIN-LIKE TYPE 2 RECEPTOR"/>
    <property type="match status" value="1"/>
</dbReference>
<dbReference type="InterPro" id="IPR051694">
    <property type="entry name" value="Immunoregulatory_rcpt-like"/>
</dbReference>
<feature type="transmembrane region" description="Helical" evidence="6">
    <location>
        <begin position="196"/>
        <end position="220"/>
    </location>
</feature>
<evidence type="ECO:0000313" key="8">
    <source>
        <dbReference type="Proteomes" id="UP000536711"/>
    </source>
</evidence>
<dbReference type="GO" id="GO:0071944">
    <property type="term" value="C:cell periphery"/>
    <property type="evidence" value="ECO:0007669"/>
    <property type="project" value="UniProtKB-ARBA"/>
</dbReference>
<evidence type="ECO:0000256" key="3">
    <source>
        <dbReference type="ARBA" id="ARBA00022989"/>
    </source>
</evidence>
<keyword evidence="3 6" id="KW-1133">Transmembrane helix</keyword>
<evidence type="ECO:0000256" key="2">
    <source>
        <dbReference type="ARBA" id="ARBA00022692"/>
    </source>
</evidence>
<feature type="compositionally biased region" description="Low complexity" evidence="5">
    <location>
        <begin position="163"/>
        <end position="194"/>
    </location>
</feature>
<protein>
    <submittedName>
        <fullName evidence="7">Uncharacterized protein</fullName>
    </submittedName>
</protein>